<evidence type="ECO:0000313" key="2">
    <source>
        <dbReference type="EMBL" id="MDD2176025.1"/>
    </source>
</evidence>
<gene>
    <name evidence="2" type="ORF">OIN59_01195</name>
</gene>
<dbReference type="PROSITE" id="PS51186">
    <property type="entry name" value="GNAT"/>
    <property type="match status" value="1"/>
</dbReference>
<sequence>MNFQFRRAAEKDAVAVRSLTHAAYAKWIPVIGREPLPMKANYELAVREHLIDLLEMEGSLAALIEMIPEPEWLLIENVAVAPSFQGCGCARILLDHAQNTALGLRLKGVRLFTNKLFESNVGLYLRQGFVVDREEPFMGGVTVYMSKSLMA</sequence>
<dbReference type="Pfam" id="PF00583">
    <property type="entry name" value="Acetyltransf_1"/>
    <property type="match status" value="1"/>
</dbReference>
<keyword evidence="3" id="KW-1185">Reference proteome</keyword>
<comment type="caution">
    <text evidence="2">The sequence shown here is derived from an EMBL/GenBank/DDBJ whole genome shotgun (WGS) entry which is preliminary data.</text>
</comment>
<dbReference type="RefSeq" id="WP_274106283.1">
    <property type="nucleotide sequence ID" value="NZ_JAPCKI010000001.1"/>
</dbReference>
<evidence type="ECO:0000313" key="3">
    <source>
        <dbReference type="Proteomes" id="UP001148932"/>
    </source>
</evidence>
<proteinExistence type="predicted"/>
<dbReference type="CDD" id="cd04301">
    <property type="entry name" value="NAT_SF"/>
    <property type="match status" value="1"/>
</dbReference>
<dbReference type="InterPro" id="IPR016181">
    <property type="entry name" value="Acyl_CoA_acyltransferase"/>
</dbReference>
<name>A0ABT5RQP2_9BURK</name>
<reference evidence="2" key="1">
    <citation type="submission" date="2022-10" db="EMBL/GenBank/DDBJ databases">
        <title>Description of microaerobic benzene degrading bacteria.</title>
        <authorList>
            <person name="Bedics A."/>
            <person name="Tancsics A."/>
            <person name="Banerjee S."/>
        </authorList>
    </citation>
    <scope>NUCLEOTIDE SEQUENCE</scope>
    <source>
        <strain evidence="2">D2M1</strain>
    </source>
</reference>
<dbReference type="EMBL" id="JAPCKI010000001">
    <property type="protein sequence ID" value="MDD2176025.1"/>
    <property type="molecule type" value="Genomic_DNA"/>
</dbReference>
<dbReference type="InterPro" id="IPR000182">
    <property type="entry name" value="GNAT_dom"/>
</dbReference>
<protein>
    <submittedName>
        <fullName evidence="2">GNAT family N-acetyltransferase</fullName>
    </submittedName>
</protein>
<dbReference type="Gene3D" id="3.40.630.30">
    <property type="match status" value="1"/>
</dbReference>
<accession>A0ABT5RQP2</accession>
<dbReference type="SUPFAM" id="SSF55729">
    <property type="entry name" value="Acyl-CoA N-acyltransferases (Nat)"/>
    <property type="match status" value="1"/>
</dbReference>
<organism evidence="2 3">
    <name type="scientific">Acidovorax benzenivorans</name>
    <dbReference type="NCBI Taxonomy" id="2987520"/>
    <lineage>
        <taxon>Bacteria</taxon>
        <taxon>Pseudomonadati</taxon>
        <taxon>Pseudomonadota</taxon>
        <taxon>Betaproteobacteria</taxon>
        <taxon>Burkholderiales</taxon>
        <taxon>Comamonadaceae</taxon>
        <taxon>Acidovorax</taxon>
    </lineage>
</organism>
<feature type="domain" description="N-acetyltransferase" evidence="1">
    <location>
        <begin position="3"/>
        <end position="150"/>
    </location>
</feature>
<dbReference type="Proteomes" id="UP001148932">
    <property type="component" value="Unassembled WGS sequence"/>
</dbReference>
<evidence type="ECO:0000259" key="1">
    <source>
        <dbReference type="PROSITE" id="PS51186"/>
    </source>
</evidence>